<keyword evidence="3" id="KW-1185">Reference proteome</keyword>
<name>A0A2S5BA51_9BASI</name>
<protein>
    <submittedName>
        <fullName evidence="2">Uncharacterized protein</fullName>
    </submittedName>
</protein>
<evidence type="ECO:0000313" key="3">
    <source>
        <dbReference type="Proteomes" id="UP000237144"/>
    </source>
</evidence>
<dbReference type="AlphaFoldDB" id="A0A2S5BA51"/>
<organism evidence="2 3">
    <name type="scientific">Rhodotorula taiwanensis</name>
    <dbReference type="NCBI Taxonomy" id="741276"/>
    <lineage>
        <taxon>Eukaryota</taxon>
        <taxon>Fungi</taxon>
        <taxon>Dikarya</taxon>
        <taxon>Basidiomycota</taxon>
        <taxon>Pucciniomycotina</taxon>
        <taxon>Microbotryomycetes</taxon>
        <taxon>Sporidiobolales</taxon>
        <taxon>Sporidiobolaceae</taxon>
        <taxon>Rhodotorula</taxon>
    </lineage>
</organism>
<feature type="region of interest" description="Disordered" evidence="1">
    <location>
        <begin position="87"/>
        <end position="108"/>
    </location>
</feature>
<evidence type="ECO:0000313" key="2">
    <source>
        <dbReference type="EMBL" id="POY73644.1"/>
    </source>
</evidence>
<reference evidence="2 3" key="1">
    <citation type="journal article" date="2018" name="Front. Microbiol.">
        <title>Prospects for Fungal Bioremediation of Acidic Radioactive Waste Sites: Characterization and Genome Sequence of Rhodotorula taiwanensis MD1149.</title>
        <authorList>
            <person name="Tkavc R."/>
            <person name="Matrosova V.Y."/>
            <person name="Grichenko O.E."/>
            <person name="Gostincar C."/>
            <person name="Volpe R.P."/>
            <person name="Klimenkova P."/>
            <person name="Gaidamakova E.K."/>
            <person name="Zhou C.E."/>
            <person name="Stewart B.J."/>
            <person name="Lyman M.G."/>
            <person name="Malfatti S.A."/>
            <person name="Rubinfeld B."/>
            <person name="Courtot M."/>
            <person name="Singh J."/>
            <person name="Dalgard C.L."/>
            <person name="Hamilton T."/>
            <person name="Frey K.G."/>
            <person name="Gunde-Cimerman N."/>
            <person name="Dugan L."/>
            <person name="Daly M.J."/>
        </authorList>
    </citation>
    <scope>NUCLEOTIDE SEQUENCE [LARGE SCALE GENOMIC DNA]</scope>
    <source>
        <strain evidence="2 3">MD1149</strain>
    </source>
</reference>
<accession>A0A2S5BA51</accession>
<gene>
    <name evidence="2" type="ORF">BMF94_3179</name>
</gene>
<feature type="region of interest" description="Disordered" evidence="1">
    <location>
        <begin position="157"/>
        <end position="187"/>
    </location>
</feature>
<comment type="caution">
    <text evidence="2">The sequence shown here is derived from an EMBL/GenBank/DDBJ whole genome shotgun (WGS) entry which is preliminary data.</text>
</comment>
<dbReference type="EMBL" id="PJQD01000035">
    <property type="protein sequence ID" value="POY73644.1"/>
    <property type="molecule type" value="Genomic_DNA"/>
</dbReference>
<proteinExistence type="predicted"/>
<dbReference type="Proteomes" id="UP000237144">
    <property type="component" value="Unassembled WGS sequence"/>
</dbReference>
<evidence type="ECO:0000256" key="1">
    <source>
        <dbReference type="SAM" id="MobiDB-lite"/>
    </source>
</evidence>
<sequence>MMGDTASHEHAVWLSSTQTGPPCHGDEYGALTNFGFLRTRSAAAHSVAILFRPHVDRVQSRRTTVPDRVCVQGHHLVRSHLARHPRSRRFGRHYSEEGPRQTPRPGFDHPHLFHHPFHRLRHDRTDSRRHVSSSASAVRSVPVPVQVRLRDHARLARQADRQHQPGLHATRRHATTRDLHDHCRRRP</sequence>